<accession>A0A6C0AHP9</accession>
<organism evidence="2">
    <name type="scientific">viral metagenome</name>
    <dbReference type="NCBI Taxonomy" id="1070528"/>
    <lineage>
        <taxon>unclassified sequences</taxon>
        <taxon>metagenomes</taxon>
        <taxon>organismal metagenomes</taxon>
    </lineage>
</organism>
<dbReference type="EMBL" id="MN740625">
    <property type="protein sequence ID" value="QHS78980.1"/>
    <property type="molecule type" value="Genomic_DNA"/>
</dbReference>
<evidence type="ECO:0000256" key="1">
    <source>
        <dbReference type="SAM" id="MobiDB-lite"/>
    </source>
</evidence>
<evidence type="ECO:0000313" key="2">
    <source>
        <dbReference type="EMBL" id="QHS78980.1"/>
    </source>
</evidence>
<feature type="region of interest" description="Disordered" evidence="1">
    <location>
        <begin position="22"/>
        <end position="43"/>
    </location>
</feature>
<dbReference type="AlphaFoldDB" id="A0A6C0AHP9"/>
<protein>
    <submittedName>
        <fullName evidence="2">Uncharacterized protein</fullName>
    </submittedName>
</protein>
<proteinExistence type="predicted"/>
<name>A0A6C0AHP9_9ZZZZ</name>
<sequence>MLRVSDTFVKTVKGNQNRVKRTGGFSRKELGSRATKYSDSKIKKRRKNVELHRASRSKNVFDSRILRVELVWPYENGMPKNLEIECQKPLGPGW</sequence>
<feature type="compositionally biased region" description="Basic and acidic residues" evidence="1">
    <location>
        <begin position="26"/>
        <end position="41"/>
    </location>
</feature>
<reference evidence="2" key="1">
    <citation type="journal article" date="2020" name="Nature">
        <title>Giant virus diversity and host interactions through global metagenomics.</title>
        <authorList>
            <person name="Schulz F."/>
            <person name="Roux S."/>
            <person name="Paez-Espino D."/>
            <person name="Jungbluth S."/>
            <person name="Walsh D.A."/>
            <person name="Denef V.J."/>
            <person name="McMahon K.D."/>
            <person name="Konstantinidis K.T."/>
            <person name="Eloe-Fadrosh E.A."/>
            <person name="Kyrpides N.C."/>
            <person name="Woyke T."/>
        </authorList>
    </citation>
    <scope>NUCLEOTIDE SEQUENCE</scope>
    <source>
        <strain evidence="2">GVMAG-S-1035118-87</strain>
    </source>
</reference>